<sequence length="100" mass="11075">MKRVDFNAKTEYECLTNYKVLQEVFTNLGIDKPVDVSKLIKGRLMDSMEFMQWLKRYFDQQTLGDGITDYDAAARRALCKTGDVRGSGAASAPSLAEGGG</sequence>
<dbReference type="STRING" id="145388.A0A0D2LCM4"/>
<keyword evidence="2" id="KW-1185">Reference proteome</keyword>
<dbReference type="InterPro" id="IPR027328">
    <property type="entry name" value="MAPRE"/>
</dbReference>
<name>A0A0D2LCM4_9CHLO</name>
<gene>
    <name evidence="1" type="ORF">MNEG_3454</name>
</gene>
<accession>A0A0D2LCM4</accession>
<organism evidence="1 2">
    <name type="scientific">Monoraphidium neglectum</name>
    <dbReference type="NCBI Taxonomy" id="145388"/>
    <lineage>
        <taxon>Eukaryota</taxon>
        <taxon>Viridiplantae</taxon>
        <taxon>Chlorophyta</taxon>
        <taxon>core chlorophytes</taxon>
        <taxon>Chlorophyceae</taxon>
        <taxon>CS clade</taxon>
        <taxon>Sphaeropleales</taxon>
        <taxon>Selenastraceae</taxon>
        <taxon>Monoraphidium</taxon>
    </lineage>
</organism>
<dbReference type="KEGG" id="mng:MNEG_3454"/>
<evidence type="ECO:0000313" key="2">
    <source>
        <dbReference type="Proteomes" id="UP000054498"/>
    </source>
</evidence>
<dbReference type="GO" id="GO:0008017">
    <property type="term" value="F:microtubule binding"/>
    <property type="evidence" value="ECO:0007669"/>
    <property type="project" value="InterPro"/>
</dbReference>
<protein>
    <submittedName>
        <fullName evidence="1">Microtubule integrity protein mal3</fullName>
    </submittedName>
</protein>
<dbReference type="Proteomes" id="UP000054498">
    <property type="component" value="Unassembled WGS sequence"/>
</dbReference>
<dbReference type="AlphaFoldDB" id="A0A0D2LCM4"/>
<dbReference type="SUPFAM" id="SSF47576">
    <property type="entry name" value="Calponin-homology domain, CH-domain"/>
    <property type="match status" value="1"/>
</dbReference>
<dbReference type="InterPro" id="IPR036872">
    <property type="entry name" value="CH_dom_sf"/>
</dbReference>
<dbReference type="RefSeq" id="XP_013903523.1">
    <property type="nucleotide sequence ID" value="XM_014048069.1"/>
</dbReference>
<dbReference type="OrthoDB" id="2119228at2759"/>
<dbReference type="GeneID" id="25736332"/>
<dbReference type="Gene3D" id="1.10.418.10">
    <property type="entry name" value="Calponin-like domain"/>
    <property type="match status" value="1"/>
</dbReference>
<dbReference type="EMBL" id="KK100653">
    <property type="protein sequence ID" value="KIZ04504.1"/>
    <property type="molecule type" value="Genomic_DNA"/>
</dbReference>
<evidence type="ECO:0000313" key="1">
    <source>
        <dbReference type="EMBL" id="KIZ04504.1"/>
    </source>
</evidence>
<reference evidence="1 2" key="1">
    <citation type="journal article" date="2013" name="BMC Genomics">
        <title>Reconstruction of the lipid metabolism for the microalga Monoraphidium neglectum from its genome sequence reveals characteristics suitable for biofuel production.</title>
        <authorList>
            <person name="Bogen C."/>
            <person name="Al-Dilaimi A."/>
            <person name="Albersmeier A."/>
            <person name="Wichmann J."/>
            <person name="Grundmann M."/>
            <person name="Rupp O."/>
            <person name="Lauersen K.J."/>
            <person name="Blifernez-Klassen O."/>
            <person name="Kalinowski J."/>
            <person name="Goesmann A."/>
            <person name="Mussgnug J.H."/>
            <person name="Kruse O."/>
        </authorList>
    </citation>
    <scope>NUCLEOTIDE SEQUENCE [LARGE SCALE GENOMIC DNA]</scope>
    <source>
        <strain evidence="1 2">SAG 48.87</strain>
    </source>
</reference>
<proteinExistence type="predicted"/>
<dbReference type="PANTHER" id="PTHR10623">
    <property type="entry name" value="MICROTUBULE-ASSOCIATED PROTEIN RP/EB FAMILY MEMBER"/>
    <property type="match status" value="1"/>
</dbReference>